<accession>A0A4U0SJG2</accession>
<feature type="region of interest" description="Disordered" evidence="1">
    <location>
        <begin position="46"/>
        <end position="123"/>
    </location>
</feature>
<proteinExistence type="predicted"/>
<evidence type="ECO:0000256" key="1">
    <source>
        <dbReference type="SAM" id="MobiDB-lite"/>
    </source>
</evidence>
<dbReference type="AlphaFoldDB" id="A0A4U0SJG2"/>
<keyword evidence="2" id="KW-0472">Membrane</keyword>
<protein>
    <submittedName>
        <fullName evidence="3">Uncharacterized protein</fullName>
    </submittedName>
</protein>
<dbReference type="RefSeq" id="WP_136726185.1">
    <property type="nucleotide sequence ID" value="NZ_SUMC01000025.1"/>
</dbReference>
<dbReference type="InterPro" id="IPR045513">
    <property type="entry name" value="DUF6479"/>
</dbReference>
<reference evidence="3 4" key="1">
    <citation type="submission" date="2019-04" db="EMBL/GenBank/DDBJ databases">
        <title>Streptomyces oryziradicis sp. nov., a novel actinomycete isolated from rhizosphere soil of rice (Oryza sativa L.).</title>
        <authorList>
            <person name="Li C."/>
        </authorList>
    </citation>
    <scope>NUCLEOTIDE SEQUENCE [LARGE SCALE GENOMIC DNA]</scope>
    <source>
        <strain evidence="3 4">NEAU-C40</strain>
    </source>
</reference>
<evidence type="ECO:0000313" key="4">
    <source>
        <dbReference type="Proteomes" id="UP000305778"/>
    </source>
</evidence>
<dbReference type="Pfam" id="PF20087">
    <property type="entry name" value="DUF6479"/>
    <property type="match status" value="1"/>
</dbReference>
<gene>
    <name evidence="3" type="ORF">FCI23_25090</name>
</gene>
<dbReference type="EMBL" id="SUMC01000025">
    <property type="protein sequence ID" value="TKA09088.1"/>
    <property type="molecule type" value="Genomic_DNA"/>
</dbReference>
<name>A0A4U0SJG2_9ACTN</name>
<comment type="caution">
    <text evidence="3">The sequence shown here is derived from an EMBL/GenBank/DDBJ whole genome shotgun (WGS) entry which is preliminary data.</text>
</comment>
<keyword evidence="2" id="KW-1133">Transmembrane helix</keyword>
<evidence type="ECO:0000313" key="3">
    <source>
        <dbReference type="EMBL" id="TKA09088.1"/>
    </source>
</evidence>
<sequence length="123" mass="13248">MDITYASTNDGQTLAGTVAGVWPVVTGIVVVGVLIGAVYYGIQRRAREHAPPAGPQPRAGAWHTREELDSGSPAGHGPGHQDEGPHVRRESGRREPEEVPRDGRRRKPQEIRDYGSRPAGPAE</sequence>
<organism evidence="3 4">
    <name type="scientific">Actinacidiphila oryziradicis</name>
    <dbReference type="NCBI Taxonomy" id="2571141"/>
    <lineage>
        <taxon>Bacteria</taxon>
        <taxon>Bacillati</taxon>
        <taxon>Actinomycetota</taxon>
        <taxon>Actinomycetes</taxon>
        <taxon>Kitasatosporales</taxon>
        <taxon>Streptomycetaceae</taxon>
        <taxon>Actinacidiphila</taxon>
    </lineage>
</organism>
<keyword evidence="4" id="KW-1185">Reference proteome</keyword>
<dbReference type="OrthoDB" id="4240824at2"/>
<dbReference type="Proteomes" id="UP000305778">
    <property type="component" value="Unassembled WGS sequence"/>
</dbReference>
<feature type="compositionally biased region" description="Basic and acidic residues" evidence="1">
    <location>
        <begin position="79"/>
        <end position="115"/>
    </location>
</feature>
<keyword evidence="2" id="KW-0812">Transmembrane</keyword>
<feature type="transmembrane region" description="Helical" evidence="2">
    <location>
        <begin position="20"/>
        <end position="42"/>
    </location>
</feature>
<evidence type="ECO:0000256" key="2">
    <source>
        <dbReference type="SAM" id="Phobius"/>
    </source>
</evidence>